<dbReference type="AlphaFoldDB" id="A0A3A9AXR7"/>
<gene>
    <name evidence="1" type="ORF">D7V94_06680</name>
</gene>
<proteinExistence type="predicted"/>
<name>A0A3A9AXR7_9FIRM</name>
<dbReference type="Proteomes" id="UP000280696">
    <property type="component" value="Unassembled WGS sequence"/>
</dbReference>
<comment type="caution">
    <text evidence="1">The sequence shown here is derived from an EMBL/GenBank/DDBJ whole genome shotgun (WGS) entry which is preliminary data.</text>
</comment>
<dbReference type="OrthoDB" id="2024960at2"/>
<dbReference type="EMBL" id="RAYQ01000005">
    <property type="protein sequence ID" value="RKI92361.1"/>
    <property type="molecule type" value="Genomic_DNA"/>
</dbReference>
<evidence type="ECO:0000313" key="1">
    <source>
        <dbReference type="EMBL" id="RKI92361.1"/>
    </source>
</evidence>
<dbReference type="SUPFAM" id="SSF53448">
    <property type="entry name" value="Nucleotide-diphospho-sugar transferases"/>
    <property type="match status" value="1"/>
</dbReference>
<sequence length="419" mass="49036">MNKLCICILTYNRPEAISEVLEKELVFLNRYSTELGIFDSSESMETELIVEKYMNQGYKNLFYQKCDLGIYTSASKKIYLIYEEMMKKSYDYIWMIHDHTTFNETAFKYILDQLDANGDFYFLEMRASRFSVNRILELNDFLPKAALSLARLGTAIVRRESFLEGTDWKHMSQKYLREENCGYCHVGYYFERMSELKNPRIIQLEFPRECFVDFKRYEKLGWHSASVRICLGHWGNTLMALPEQYTSKMTALQTQDKWLLSKYKLLEYKKSGNYRISDFLKYRKWIRLIMPENFCNAFWVAVLPYKTAVNKYFAKLLNEIEKQRKAGNKICLYGAGKDGFECFTFLSELDVKVDSFLVTKTEGNPKQLGGCPVNRADEYLKNNSAFVIIAILPKGVPEVKTYLDSLAAKGADLSYMEFA</sequence>
<accession>A0A3A9AXR7</accession>
<protein>
    <recommendedName>
        <fullName evidence="3">Glycosyltransferase</fullName>
    </recommendedName>
</protein>
<evidence type="ECO:0008006" key="3">
    <source>
        <dbReference type="Google" id="ProtNLM"/>
    </source>
</evidence>
<keyword evidence="2" id="KW-1185">Reference proteome</keyword>
<organism evidence="1 2">
    <name type="scientific">Parablautia intestinalis</name>
    <dbReference type="NCBI Taxonomy" id="2320100"/>
    <lineage>
        <taxon>Bacteria</taxon>
        <taxon>Bacillati</taxon>
        <taxon>Bacillota</taxon>
        <taxon>Clostridia</taxon>
        <taxon>Lachnospirales</taxon>
        <taxon>Lachnospiraceae</taxon>
        <taxon>Parablautia</taxon>
    </lineage>
</organism>
<dbReference type="RefSeq" id="WP_120468065.1">
    <property type="nucleotide sequence ID" value="NZ_RAYQ01000005.1"/>
</dbReference>
<dbReference type="InterPro" id="IPR029044">
    <property type="entry name" value="Nucleotide-diphossugar_trans"/>
</dbReference>
<reference evidence="1 2" key="1">
    <citation type="submission" date="2018-09" db="EMBL/GenBank/DDBJ databases">
        <title>Murine metabolic-syndrome-specific gut microbial biobank.</title>
        <authorList>
            <person name="Liu C."/>
        </authorList>
    </citation>
    <scope>NUCLEOTIDE SEQUENCE [LARGE SCALE GENOMIC DNA]</scope>
    <source>
        <strain evidence="1 2">0.1xD8-82</strain>
    </source>
</reference>
<evidence type="ECO:0000313" key="2">
    <source>
        <dbReference type="Proteomes" id="UP000280696"/>
    </source>
</evidence>